<keyword evidence="3 5" id="KW-1133">Transmembrane helix</keyword>
<keyword evidence="2 5" id="KW-0812">Transmembrane</keyword>
<evidence type="ECO:0000313" key="6">
    <source>
        <dbReference type="EMBL" id="SPD87829.1"/>
    </source>
</evidence>
<dbReference type="GO" id="GO:0016020">
    <property type="term" value="C:membrane"/>
    <property type="evidence" value="ECO:0007669"/>
    <property type="project" value="UniProtKB-SubCell"/>
</dbReference>
<evidence type="ECO:0000256" key="1">
    <source>
        <dbReference type="ARBA" id="ARBA00004141"/>
    </source>
</evidence>
<comment type="subcellular location">
    <subcellularLocation>
        <location evidence="1">Membrane</location>
        <topology evidence="1">Multi-pass membrane protein</topology>
    </subcellularLocation>
</comment>
<evidence type="ECO:0000256" key="4">
    <source>
        <dbReference type="ARBA" id="ARBA00023136"/>
    </source>
</evidence>
<feature type="transmembrane region" description="Helical" evidence="5">
    <location>
        <begin position="34"/>
        <end position="52"/>
    </location>
</feature>
<dbReference type="Pfam" id="PF04193">
    <property type="entry name" value="PQ-loop"/>
    <property type="match status" value="1"/>
</dbReference>
<protein>
    <submittedName>
        <fullName evidence="6">PQ loop repeat protein</fullName>
    </submittedName>
</protein>
<proteinExistence type="predicted"/>
<feature type="transmembrane region" description="Helical" evidence="5">
    <location>
        <begin position="170"/>
        <end position="189"/>
    </location>
</feature>
<dbReference type="OrthoDB" id="5060574at2"/>
<dbReference type="Gene3D" id="1.20.1280.290">
    <property type="match status" value="2"/>
</dbReference>
<name>A0A2N9JK91_9ACTN</name>
<dbReference type="EMBL" id="LT985188">
    <property type="protein sequence ID" value="SPD87829.1"/>
    <property type="molecule type" value="Genomic_DNA"/>
</dbReference>
<gene>
    <name evidence="6" type="ORF">MPLG2_2799</name>
</gene>
<sequence>MTTAQLVGWLATFVGAVVGFPQLWRLVRTRNVEGLSLVAWQWILVMNVVWFAHGVRIDQPPQLVVNSIGACATVPILVLLSRAVGRRLWQVVLPSLVAAAVIIAIDHFLGSAAFGLAAIVPGIGSTVGQTIELVRAPHVRGLSALFMVLAFVNQALWTTWAFLIGDPGSVITAVTMSLLTGANLVWYGARRLGLRAFFSPTETSIARLD</sequence>
<feature type="transmembrane region" description="Helical" evidence="5">
    <location>
        <begin position="143"/>
        <end position="164"/>
    </location>
</feature>
<accession>A0A2N9JK91</accession>
<organism evidence="6 7">
    <name type="scientific">Micropruina glycogenica</name>
    <dbReference type="NCBI Taxonomy" id="75385"/>
    <lineage>
        <taxon>Bacteria</taxon>
        <taxon>Bacillati</taxon>
        <taxon>Actinomycetota</taxon>
        <taxon>Actinomycetes</taxon>
        <taxon>Propionibacteriales</taxon>
        <taxon>Nocardioidaceae</taxon>
        <taxon>Micropruina</taxon>
    </lineage>
</organism>
<dbReference type="KEGG" id="mgg:MPLG2_2799"/>
<evidence type="ECO:0000313" key="7">
    <source>
        <dbReference type="Proteomes" id="UP000238164"/>
    </source>
</evidence>
<dbReference type="AlphaFoldDB" id="A0A2N9JK91"/>
<feature type="transmembrane region" description="Helical" evidence="5">
    <location>
        <begin position="64"/>
        <end position="81"/>
    </location>
</feature>
<keyword evidence="7" id="KW-1185">Reference proteome</keyword>
<keyword evidence="4 5" id="KW-0472">Membrane</keyword>
<feature type="transmembrane region" description="Helical" evidence="5">
    <location>
        <begin position="6"/>
        <end position="27"/>
    </location>
</feature>
<dbReference type="RefSeq" id="WP_158681181.1">
    <property type="nucleotide sequence ID" value="NZ_BAAAGO010000008.1"/>
</dbReference>
<evidence type="ECO:0000256" key="3">
    <source>
        <dbReference type="ARBA" id="ARBA00022989"/>
    </source>
</evidence>
<evidence type="ECO:0000256" key="2">
    <source>
        <dbReference type="ARBA" id="ARBA00022692"/>
    </source>
</evidence>
<feature type="transmembrane region" description="Helical" evidence="5">
    <location>
        <begin position="88"/>
        <end position="105"/>
    </location>
</feature>
<evidence type="ECO:0000256" key="5">
    <source>
        <dbReference type="SAM" id="Phobius"/>
    </source>
</evidence>
<reference evidence="6 7" key="1">
    <citation type="submission" date="2018-02" db="EMBL/GenBank/DDBJ databases">
        <authorList>
            <person name="Cohen D.B."/>
            <person name="Kent A.D."/>
        </authorList>
    </citation>
    <scope>NUCLEOTIDE SEQUENCE [LARGE SCALE GENOMIC DNA]</scope>
    <source>
        <strain evidence="6">1</strain>
    </source>
</reference>
<dbReference type="Proteomes" id="UP000238164">
    <property type="component" value="Chromosome 1"/>
</dbReference>
<dbReference type="InterPro" id="IPR006603">
    <property type="entry name" value="PQ-loop_rpt"/>
</dbReference>
<feature type="transmembrane region" description="Helical" evidence="5">
    <location>
        <begin position="111"/>
        <end position="131"/>
    </location>
</feature>